<dbReference type="SMART" id="SM00248">
    <property type="entry name" value="ANK"/>
    <property type="match status" value="8"/>
</dbReference>
<keyword evidence="4 8" id="KW-1133">Transmembrane helix</keyword>
<comment type="subcellular location">
    <subcellularLocation>
        <location evidence="1">Membrane</location>
        <topology evidence="1">Multi-pass membrane protein</topology>
    </subcellularLocation>
</comment>
<dbReference type="Gene3D" id="1.25.40.20">
    <property type="entry name" value="Ankyrin repeat-containing domain"/>
    <property type="match status" value="3"/>
</dbReference>
<feature type="repeat" description="ANK" evidence="7">
    <location>
        <begin position="159"/>
        <end position="180"/>
    </location>
</feature>
<dbReference type="InterPro" id="IPR002110">
    <property type="entry name" value="Ankyrin_rpt"/>
</dbReference>
<name>A0A8T0UYL3_PANVG</name>
<feature type="transmembrane region" description="Helical" evidence="8">
    <location>
        <begin position="471"/>
        <end position="494"/>
    </location>
</feature>
<dbReference type="Proteomes" id="UP000823388">
    <property type="component" value="Chromosome 3K"/>
</dbReference>
<dbReference type="PANTHER" id="PTHR24186">
    <property type="entry name" value="PROTEIN PHOSPHATASE 1 REGULATORY SUBUNIT"/>
    <property type="match status" value="1"/>
</dbReference>
<dbReference type="InterPro" id="IPR026961">
    <property type="entry name" value="PGG_dom"/>
</dbReference>
<dbReference type="InterPro" id="IPR036770">
    <property type="entry name" value="Ankyrin_rpt-contain_sf"/>
</dbReference>
<dbReference type="PANTHER" id="PTHR24186:SF50">
    <property type="entry name" value="ANKYRIN REPEAT-CONTAINING PROTEIN ITN1-LIKE ISOFORM X1"/>
    <property type="match status" value="1"/>
</dbReference>
<evidence type="ECO:0000256" key="7">
    <source>
        <dbReference type="PROSITE-ProRule" id="PRU00023"/>
    </source>
</evidence>
<keyword evidence="2 8" id="KW-0812">Transmembrane</keyword>
<protein>
    <recommendedName>
        <fullName evidence="9">PGG domain-containing protein</fullName>
    </recommendedName>
</protein>
<sequence>MAARHNPHTMEHRLLKAVATGDANLLGQVLGSQSSARAEQGEESCLKGVTAEGSSALHIAASCGYLKLVKMVCAQDISLIKARNNMLDTPLICAARAGHVDVADYLMECAMIMNEQEGLRARNLDGETAMHEAVRNGHLPILQGLMSRDRGLAAVVDENGVSPLYLAVASNRFDMVKVLIGEPLNDVSYSGPDGQTALHAAVYVSREISESLQCWKETLAREVDGYGRTALHYAALAKNLGPVKLLLANSSLAFVPDNEGLYPVHIAAIAGNVNVVCKFMEICLNYDELLDNKRKNILHCAVEHGRVQVVRHICRSPKFVMMMNARDGEGNTPLHLAVKHGHTIIFSFLMMDARVNLNIMNNEGLTPLDIALSKIHTDYTFSSFTNTSIITCLTLCEASGSPWHQAKNLSDKWCSEGKKEPGSYANVSQSILYISVFIVVGSLAAACTPPGGYIAEGNDAGKPVFGGRTGFWIFVIANSISFYLSTATIFLFVFARLTRHRRFYLILSAALVFGAVLSMVTAFATVVGLTLDPANSWDESILIWLLSNLAFPICLRVAMQLWMSKHRWQDISKVVAQAILLIYVVRALIITMQSLVKSILPGRQEPCSWPGCVIQGDVLFSYPT</sequence>
<organism evidence="10 11">
    <name type="scientific">Panicum virgatum</name>
    <name type="common">Blackwell switchgrass</name>
    <dbReference type="NCBI Taxonomy" id="38727"/>
    <lineage>
        <taxon>Eukaryota</taxon>
        <taxon>Viridiplantae</taxon>
        <taxon>Streptophyta</taxon>
        <taxon>Embryophyta</taxon>
        <taxon>Tracheophyta</taxon>
        <taxon>Spermatophyta</taxon>
        <taxon>Magnoliopsida</taxon>
        <taxon>Liliopsida</taxon>
        <taxon>Poales</taxon>
        <taxon>Poaceae</taxon>
        <taxon>PACMAD clade</taxon>
        <taxon>Panicoideae</taxon>
        <taxon>Panicodae</taxon>
        <taxon>Paniceae</taxon>
        <taxon>Panicinae</taxon>
        <taxon>Panicum</taxon>
        <taxon>Panicum sect. Hiantes</taxon>
    </lineage>
</organism>
<evidence type="ECO:0000313" key="11">
    <source>
        <dbReference type="Proteomes" id="UP000823388"/>
    </source>
</evidence>
<feature type="transmembrane region" description="Helical" evidence="8">
    <location>
        <begin position="541"/>
        <end position="562"/>
    </location>
</feature>
<dbReference type="Pfam" id="PF13857">
    <property type="entry name" value="Ank_5"/>
    <property type="match status" value="1"/>
</dbReference>
<gene>
    <name evidence="10" type="ORF">PVAP13_3KG124511</name>
</gene>
<dbReference type="AlphaFoldDB" id="A0A8T0UYL3"/>
<dbReference type="SUPFAM" id="SSF48403">
    <property type="entry name" value="Ankyrin repeat"/>
    <property type="match status" value="1"/>
</dbReference>
<keyword evidence="5 7" id="KW-0040">ANK repeat</keyword>
<keyword evidence="3" id="KW-0677">Repeat</keyword>
<evidence type="ECO:0000256" key="1">
    <source>
        <dbReference type="ARBA" id="ARBA00004141"/>
    </source>
</evidence>
<feature type="domain" description="PGG" evidence="9">
    <location>
        <begin position="425"/>
        <end position="526"/>
    </location>
</feature>
<reference evidence="10" key="1">
    <citation type="submission" date="2020-05" db="EMBL/GenBank/DDBJ databases">
        <title>WGS assembly of Panicum virgatum.</title>
        <authorList>
            <person name="Lovell J.T."/>
            <person name="Jenkins J."/>
            <person name="Shu S."/>
            <person name="Juenger T.E."/>
            <person name="Schmutz J."/>
        </authorList>
    </citation>
    <scope>NUCLEOTIDE SEQUENCE</scope>
    <source>
        <strain evidence="10">AP13</strain>
    </source>
</reference>
<comment type="caution">
    <text evidence="10">The sequence shown here is derived from an EMBL/GenBank/DDBJ whole genome shotgun (WGS) entry which is preliminary data.</text>
</comment>
<dbReference type="PROSITE" id="PS50297">
    <property type="entry name" value="ANK_REP_REGION"/>
    <property type="match status" value="3"/>
</dbReference>
<evidence type="ECO:0000256" key="3">
    <source>
        <dbReference type="ARBA" id="ARBA00022737"/>
    </source>
</evidence>
<evidence type="ECO:0000256" key="5">
    <source>
        <dbReference type="ARBA" id="ARBA00023043"/>
    </source>
</evidence>
<keyword evidence="6 8" id="KW-0472">Membrane</keyword>
<evidence type="ECO:0000256" key="8">
    <source>
        <dbReference type="SAM" id="Phobius"/>
    </source>
</evidence>
<dbReference type="OrthoDB" id="609792at2759"/>
<proteinExistence type="predicted"/>
<feature type="transmembrane region" description="Helical" evidence="8">
    <location>
        <begin position="503"/>
        <end position="529"/>
    </location>
</feature>
<feature type="transmembrane region" description="Helical" evidence="8">
    <location>
        <begin position="431"/>
        <end position="451"/>
    </location>
</feature>
<dbReference type="Pfam" id="PF12796">
    <property type="entry name" value="Ank_2"/>
    <property type="match status" value="3"/>
</dbReference>
<evidence type="ECO:0000256" key="4">
    <source>
        <dbReference type="ARBA" id="ARBA00022989"/>
    </source>
</evidence>
<dbReference type="GO" id="GO:0005886">
    <property type="term" value="C:plasma membrane"/>
    <property type="evidence" value="ECO:0007669"/>
    <property type="project" value="TreeGrafter"/>
</dbReference>
<dbReference type="Pfam" id="PF13962">
    <property type="entry name" value="PGG"/>
    <property type="match status" value="1"/>
</dbReference>
<dbReference type="PROSITE" id="PS50088">
    <property type="entry name" value="ANK_REPEAT"/>
    <property type="match status" value="4"/>
</dbReference>
<evidence type="ECO:0000313" key="10">
    <source>
        <dbReference type="EMBL" id="KAG2627337.1"/>
    </source>
</evidence>
<feature type="repeat" description="ANK" evidence="7">
    <location>
        <begin position="125"/>
        <end position="148"/>
    </location>
</feature>
<dbReference type="EMBL" id="CM029041">
    <property type="protein sequence ID" value="KAG2627337.1"/>
    <property type="molecule type" value="Genomic_DNA"/>
</dbReference>
<keyword evidence="11" id="KW-1185">Reference proteome</keyword>
<evidence type="ECO:0000259" key="9">
    <source>
        <dbReference type="Pfam" id="PF13962"/>
    </source>
</evidence>
<evidence type="ECO:0000256" key="2">
    <source>
        <dbReference type="ARBA" id="ARBA00022692"/>
    </source>
</evidence>
<feature type="repeat" description="ANK" evidence="7">
    <location>
        <begin position="226"/>
        <end position="258"/>
    </location>
</feature>
<feature type="transmembrane region" description="Helical" evidence="8">
    <location>
        <begin position="574"/>
        <end position="596"/>
    </location>
</feature>
<accession>A0A8T0UYL3</accession>
<evidence type="ECO:0000256" key="6">
    <source>
        <dbReference type="ARBA" id="ARBA00023136"/>
    </source>
</evidence>
<feature type="repeat" description="ANK" evidence="7">
    <location>
        <begin position="329"/>
        <end position="362"/>
    </location>
</feature>